<dbReference type="AlphaFoldDB" id="A0A6L2JA98"/>
<gene>
    <name evidence="5" type="ORF">Tci_005769</name>
</gene>
<dbReference type="GO" id="GO:0016787">
    <property type="term" value="F:hydrolase activity"/>
    <property type="evidence" value="ECO:0007669"/>
    <property type="project" value="UniProtKB-KW"/>
</dbReference>
<dbReference type="InterPro" id="IPR036397">
    <property type="entry name" value="RNaseH_sf"/>
</dbReference>
<protein>
    <submittedName>
        <fullName evidence="5">Retrovirus-related Pol polyprotein from transposon TNT 1-94</fullName>
    </submittedName>
</protein>
<feature type="region of interest" description="Disordered" evidence="3">
    <location>
        <begin position="328"/>
        <end position="352"/>
    </location>
</feature>
<comment type="caution">
    <text evidence="5">The sequence shown here is derived from an EMBL/GenBank/DDBJ whole genome shotgun (WGS) entry which is preliminary data.</text>
</comment>
<proteinExistence type="predicted"/>
<dbReference type="Pfam" id="PF07727">
    <property type="entry name" value="RVT_2"/>
    <property type="match status" value="1"/>
</dbReference>
<dbReference type="InterPro" id="IPR013103">
    <property type="entry name" value="RVT_2"/>
</dbReference>
<reference evidence="5" key="1">
    <citation type="journal article" date="2019" name="Sci. Rep.">
        <title>Draft genome of Tanacetum cinerariifolium, the natural source of mosquito coil.</title>
        <authorList>
            <person name="Yamashiro T."/>
            <person name="Shiraishi A."/>
            <person name="Satake H."/>
            <person name="Nakayama K."/>
        </authorList>
    </citation>
    <scope>NUCLEOTIDE SEQUENCE</scope>
</reference>
<evidence type="ECO:0000256" key="1">
    <source>
        <dbReference type="ARBA" id="ARBA00022723"/>
    </source>
</evidence>
<sequence length="590" mass="66121">MFLIDKVLLVQAQANGQILHEEELAFLADLRITKGQATQTVITHNADYQANDLDAYDSDCDELNTAKVALMDNLSSYCSDSLAEQNGVVKRQNRMLIEAARTMLIYAKAPLFLWAEAVATTCYTQNHSIIRLHHGKTPYEILHDKLPDLSFFYVFGTLCYPTNDSKNLGKLQPKADIDFDELTTMDFEHSSLKPALHEMNPTTISSRLMPNPPPSTSFVLPLRTDWDLLFQPLFDELLTPPPSVEHPTPKVIAPISEIVTLEPDVSTGSPSSTTVDQDAPSPSNSQTLPKTQSPVISNDVEEENHDLDVVHMNNDLFFGFEESPKMPNFSDDPLHESLHEHSTSQGSSSNMRQTHTLFESLSRWTKDYPITNVAILLALSQPESNPKLAPCGVSLTDEFGEVLKNKARLVAQGFRQEEGNDFEESFTPVARIEAIRIFIANVAHKNMTIFQMDVKTAFLNGELKDVVYVSQPEGFVDLDNPSHVYKLKKALYVLKQAPRAWYDMLSRFFISQHFSKGAVDLTLFTCKAGNDLLLAKPIEKHLNVVKRVFRYLKGTINMGLWYSKDIGMSLTAYADHVGCRDTRRSTSGSA</sequence>
<feature type="domain" description="Reverse transcriptase Ty1/copia-type" evidence="4">
    <location>
        <begin position="402"/>
        <end position="533"/>
    </location>
</feature>
<dbReference type="GO" id="GO:0003676">
    <property type="term" value="F:nucleic acid binding"/>
    <property type="evidence" value="ECO:0007669"/>
    <property type="project" value="InterPro"/>
</dbReference>
<dbReference type="SUPFAM" id="SSF53098">
    <property type="entry name" value="Ribonuclease H-like"/>
    <property type="match status" value="1"/>
</dbReference>
<dbReference type="Gene3D" id="3.30.420.10">
    <property type="entry name" value="Ribonuclease H-like superfamily/Ribonuclease H"/>
    <property type="match status" value="1"/>
</dbReference>
<evidence type="ECO:0000313" key="5">
    <source>
        <dbReference type="EMBL" id="GEU33791.1"/>
    </source>
</evidence>
<dbReference type="EMBL" id="BKCJ010000504">
    <property type="protein sequence ID" value="GEU33791.1"/>
    <property type="molecule type" value="Genomic_DNA"/>
</dbReference>
<dbReference type="PANTHER" id="PTHR42648">
    <property type="entry name" value="TRANSPOSASE, PUTATIVE-RELATED"/>
    <property type="match status" value="1"/>
</dbReference>
<keyword evidence="1" id="KW-0479">Metal-binding</keyword>
<evidence type="ECO:0000259" key="4">
    <source>
        <dbReference type="Pfam" id="PF07727"/>
    </source>
</evidence>
<dbReference type="InterPro" id="IPR012337">
    <property type="entry name" value="RNaseH-like_sf"/>
</dbReference>
<accession>A0A6L2JA98</accession>
<feature type="compositionally biased region" description="Polar residues" evidence="3">
    <location>
        <begin position="343"/>
        <end position="352"/>
    </location>
</feature>
<feature type="compositionally biased region" description="Basic and acidic residues" evidence="3">
    <location>
        <begin position="332"/>
        <end position="342"/>
    </location>
</feature>
<dbReference type="GO" id="GO:0046872">
    <property type="term" value="F:metal ion binding"/>
    <property type="evidence" value="ECO:0007669"/>
    <property type="project" value="UniProtKB-KW"/>
</dbReference>
<keyword evidence="2" id="KW-0378">Hydrolase</keyword>
<feature type="compositionally biased region" description="Polar residues" evidence="3">
    <location>
        <begin position="266"/>
        <end position="294"/>
    </location>
</feature>
<evidence type="ECO:0000256" key="2">
    <source>
        <dbReference type="ARBA" id="ARBA00022801"/>
    </source>
</evidence>
<dbReference type="InterPro" id="IPR039537">
    <property type="entry name" value="Retrotran_Ty1/copia-like"/>
</dbReference>
<dbReference type="PANTHER" id="PTHR42648:SF32">
    <property type="entry name" value="RIBONUCLEASE H-LIKE DOMAIN, GAG-PRE-INTEGRASE DOMAIN PROTEIN-RELATED"/>
    <property type="match status" value="1"/>
</dbReference>
<name>A0A6L2JA98_TANCI</name>
<organism evidence="5">
    <name type="scientific">Tanacetum cinerariifolium</name>
    <name type="common">Dalmatian daisy</name>
    <name type="synonym">Chrysanthemum cinerariifolium</name>
    <dbReference type="NCBI Taxonomy" id="118510"/>
    <lineage>
        <taxon>Eukaryota</taxon>
        <taxon>Viridiplantae</taxon>
        <taxon>Streptophyta</taxon>
        <taxon>Embryophyta</taxon>
        <taxon>Tracheophyta</taxon>
        <taxon>Spermatophyta</taxon>
        <taxon>Magnoliopsida</taxon>
        <taxon>eudicotyledons</taxon>
        <taxon>Gunneridae</taxon>
        <taxon>Pentapetalae</taxon>
        <taxon>asterids</taxon>
        <taxon>campanulids</taxon>
        <taxon>Asterales</taxon>
        <taxon>Asteraceae</taxon>
        <taxon>Asteroideae</taxon>
        <taxon>Anthemideae</taxon>
        <taxon>Anthemidinae</taxon>
        <taxon>Tanacetum</taxon>
    </lineage>
</organism>
<feature type="region of interest" description="Disordered" evidence="3">
    <location>
        <begin position="263"/>
        <end position="294"/>
    </location>
</feature>
<evidence type="ECO:0000256" key="3">
    <source>
        <dbReference type="SAM" id="MobiDB-lite"/>
    </source>
</evidence>